<sequence>MDAHLVIGTPTPQRLYRIVQMSSIWRSVADPTVGRETERTLASVRPS</sequence>
<organism evidence="1 2">
    <name type="scientific">Streptomyces vulcanius</name>
    <dbReference type="NCBI Taxonomy" id="1441876"/>
    <lineage>
        <taxon>Bacteria</taxon>
        <taxon>Bacillati</taxon>
        <taxon>Actinomycetota</taxon>
        <taxon>Actinomycetes</taxon>
        <taxon>Kitasatosporales</taxon>
        <taxon>Streptomycetaceae</taxon>
        <taxon>Streptomyces</taxon>
    </lineage>
</organism>
<name>A0ABV9B4F6_9ACTN</name>
<dbReference type="EMBL" id="JBHSFK010000041">
    <property type="protein sequence ID" value="MFC4506191.1"/>
    <property type="molecule type" value="Genomic_DNA"/>
</dbReference>
<keyword evidence="2" id="KW-1185">Reference proteome</keyword>
<protein>
    <submittedName>
        <fullName evidence="1">Uncharacterized protein</fullName>
    </submittedName>
</protein>
<accession>A0ABV9B4F6</accession>
<reference evidence="2" key="1">
    <citation type="journal article" date="2019" name="Int. J. Syst. Evol. Microbiol.">
        <title>The Global Catalogue of Microorganisms (GCM) 10K type strain sequencing project: providing services to taxonomists for standard genome sequencing and annotation.</title>
        <authorList>
            <consortium name="The Broad Institute Genomics Platform"/>
            <consortium name="The Broad Institute Genome Sequencing Center for Infectious Disease"/>
            <person name="Wu L."/>
            <person name="Ma J."/>
        </authorList>
    </citation>
    <scope>NUCLEOTIDE SEQUENCE [LARGE SCALE GENOMIC DNA]</scope>
    <source>
        <strain evidence="2">CGMCC 4.7177</strain>
    </source>
</reference>
<proteinExistence type="predicted"/>
<comment type="caution">
    <text evidence="1">The sequence shown here is derived from an EMBL/GenBank/DDBJ whole genome shotgun (WGS) entry which is preliminary data.</text>
</comment>
<evidence type="ECO:0000313" key="1">
    <source>
        <dbReference type="EMBL" id="MFC4506191.1"/>
    </source>
</evidence>
<gene>
    <name evidence="1" type="ORF">ACFPIH_43260</name>
</gene>
<dbReference type="RefSeq" id="WP_381183865.1">
    <property type="nucleotide sequence ID" value="NZ_JBHSFK010000041.1"/>
</dbReference>
<dbReference type="Proteomes" id="UP001595839">
    <property type="component" value="Unassembled WGS sequence"/>
</dbReference>
<evidence type="ECO:0000313" key="2">
    <source>
        <dbReference type="Proteomes" id="UP001595839"/>
    </source>
</evidence>